<accession>A0A0B0PUT3</accession>
<dbReference type="EMBL" id="KN445702">
    <property type="protein sequence ID" value="KHG28607.1"/>
    <property type="molecule type" value="Genomic_DNA"/>
</dbReference>
<gene>
    <name evidence="1" type="ORF">F383_35042</name>
</gene>
<dbReference type="Proteomes" id="UP000032142">
    <property type="component" value="Unassembled WGS sequence"/>
</dbReference>
<organism evidence="1 2">
    <name type="scientific">Gossypium arboreum</name>
    <name type="common">Tree cotton</name>
    <name type="synonym">Gossypium nanking</name>
    <dbReference type="NCBI Taxonomy" id="29729"/>
    <lineage>
        <taxon>Eukaryota</taxon>
        <taxon>Viridiplantae</taxon>
        <taxon>Streptophyta</taxon>
        <taxon>Embryophyta</taxon>
        <taxon>Tracheophyta</taxon>
        <taxon>Spermatophyta</taxon>
        <taxon>Magnoliopsida</taxon>
        <taxon>eudicotyledons</taxon>
        <taxon>Gunneridae</taxon>
        <taxon>Pentapetalae</taxon>
        <taxon>rosids</taxon>
        <taxon>malvids</taxon>
        <taxon>Malvales</taxon>
        <taxon>Malvaceae</taxon>
        <taxon>Malvoideae</taxon>
        <taxon>Gossypium</taxon>
    </lineage>
</organism>
<proteinExistence type="predicted"/>
<reference evidence="2" key="1">
    <citation type="submission" date="2014-09" db="EMBL/GenBank/DDBJ databases">
        <authorList>
            <person name="Mudge J."/>
            <person name="Ramaraj T."/>
            <person name="Lindquist I.E."/>
            <person name="Bharti A.K."/>
            <person name="Sundararajan A."/>
            <person name="Cameron C.T."/>
            <person name="Woodward J.E."/>
            <person name="May G.D."/>
            <person name="Brubaker C."/>
            <person name="Broadhvest J."/>
            <person name="Wilkins T.A."/>
        </authorList>
    </citation>
    <scope>NUCLEOTIDE SEQUENCE</scope>
    <source>
        <strain evidence="2">cv. AKA8401</strain>
    </source>
</reference>
<sequence length="13" mass="1458">MVLLAHINQNSMS</sequence>
<keyword evidence="2" id="KW-1185">Reference proteome</keyword>
<protein>
    <submittedName>
        <fullName evidence="1">Uncharacterized protein</fullName>
    </submittedName>
</protein>
<evidence type="ECO:0000313" key="2">
    <source>
        <dbReference type="Proteomes" id="UP000032142"/>
    </source>
</evidence>
<name>A0A0B0PUT3_GOSAR</name>
<evidence type="ECO:0000313" key="1">
    <source>
        <dbReference type="EMBL" id="KHG28607.1"/>
    </source>
</evidence>